<protein>
    <submittedName>
        <fullName evidence="1">Uncharacterized protein</fullName>
    </submittedName>
</protein>
<accession>A0A2M9YMR2</accession>
<comment type="caution">
    <text evidence="1">The sequence shown here is derived from an EMBL/GenBank/DDBJ whole genome shotgun (WGS) entry which is preliminary data.</text>
</comment>
<gene>
    <name evidence="2" type="ORF">CH376_16825</name>
    <name evidence="1" type="ORF">CH380_12245</name>
</gene>
<dbReference type="EMBL" id="NPDU01000051">
    <property type="protein sequence ID" value="PJZ60739.1"/>
    <property type="molecule type" value="Genomic_DNA"/>
</dbReference>
<sequence>MYAIYSENTIDIEKGRLALIDLSETASTRLGKHPKYKNNDSLNSIYKEILEFHKKEIVEDFSNLLELILRKERFYRYKNSFDKKSSEEKTKEDRD</sequence>
<evidence type="ECO:0000313" key="1">
    <source>
        <dbReference type="EMBL" id="PJZ52832.1"/>
    </source>
</evidence>
<keyword evidence="3" id="KW-1185">Reference proteome</keyword>
<reference evidence="3 4" key="1">
    <citation type="submission" date="2017-07" db="EMBL/GenBank/DDBJ databases">
        <title>Leptospira spp. isolated from tropical soils.</title>
        <authorList>
            <person name="Thibeaux R."/>
            <person name="Iraola G."/>
            <person name="Ferres I."/>
            <person name="Bierque E."/>
            <person name="Girault D."/>
            <person name="Soupe-Gilbert M.-E."/>
            <person name="Picardeau M."/>
            <person name="Goarant C."/>
        </authorList>
    </citation>
    <scope>NUCLEOTIDE SEQUENCE [LARGE SCALE GENOMIC DNA]</scope>
    <source>
        <strain evidence="1 4">FH2-B-C1</strain>
        <strain evidence="2 3">FH2-B-D1</strain>
    </source>
</reference>
<dbReference type="EMBL" id="NPDV01000010">
    <property type="protein sequence ID" value="PJZ52832.1"/>
    <property type="molecule type" value="Genomic_DNA"/>
</dbReference>
<dbReference type="Proteomes" id="UP000232149">
    <property type="component" value="Unassembled WGS sequence"/>
</dbReference>
<evidence type="ECO:0000313" key="2">
    <source>
        <dbReference type="EMBL" id="PJZ60739.1"/>
    </source>
</evidence>
<dbReference type="Proteomes" id="UP000232188">
    <property type="component" value="Unassembled WGS sequence"/>
</dbReference>
<dbReference type="AlphaFoldDB" id="A0A2M9YMR2"/>
<organism evidence="1 4">
    <name type="scientific">Leptospira adleri</name>
    <dbReference type="NCBI Taxonomy" id="2023186"/>
    <lineage>
        <taxon>Bacteria</taxon>
        <taxon>Pseudomonadati</taxon>
        <taxon>Spirochaetota</taxon>
        <taxon>Spirochaetia</taxon>
        <taxon>Leptospirales</taxon>
        <taxon>Leptospiraceae</taxon>
        <taxon>Leptospira</taxon>
    </lineage>
</organism>
<name>A0A2M9YMR2_9LEPT</name>
<proteinExistence type="predicted"/>
<evidence type="ECO:0000313" key="4">
    <source>
        <dbReference type="Proteomes" id="UP000232188"/>
    </source>
</evidence>
<evidence type="ECO:0000313" key="3">
    <source>
        <dbReference type="Proteomes" id="UP000232149"/>
    </source>
</evidence>